<dbReference type="AlphaFoldDB" id="A0A1H4M1V6"/>
<dbReference type="EMBL" id="FNSL01000001">
    <property type="protein sequence ID" value="SEB76797.1"/>
    <property type="molecule type" value="Genomic_DNA"/>
</dbReference>
<dbReference type="Pfam" id="PF08021">
    <property type="entry name" value="FAD_binding_9"/>
    <property type="match status" value="1"/>
</dbReference>
<gene>
    <name evidence="3" type="ORF">SAMN05216452_3099</name>
</gene>
<evidence type="ECO:0000313" key="3">
    <source>
        <dbReference type="EMBL" id="SEB76797.1"/>
    </source>
</evidence>
<dbReference type="InterPro" id="IPR039261">
    <property type="entry name" value="FNR_nucleotide-bd"/>
</dbReference>
<dbReference type="GO" id="GO:0016491">
    <property type="term" value="F:oxidoreductase activity"/>
    <property type="evidence" value="ECO:0007669"/>
    <property type="project" value="InterPro"/>
</dbReference>
<evidence type="ECO:0000313" key="4">
    <source>
        <dbReference type="Proteomes" id="UP000199064"/>
    </source>
</evidence>
<dbReference type="SUPFAM" id="SSF63380">
    <property type="entry name" value="Riboflavin synthase domain-like"/>
    <property type="match status" value="1"/>
</dbReference>
<dbReference type="PANTHER" id="PTHR30157">
    <property type="entry name" value="FERRIC REDUCTASE, NADPH-DEPENDENT"/>
    <property type="match status" value="1"/>
</dbReference>
<dbReference type="Gene3D" id="2.40.30.10">
    <property type="entry name" value="Translation factors"/>
    <property type="match status" value="1"/>
</dbReference>
<evidence type="ECO:0000259" key="2">
    <source>
        <dbReference type="PROSITE" id="PS51384"/>
    </source>
</evidence>
<dbReference type="InterPro" id="IPR039374">
    <property type="entry name" value="SIP_fam"/>
</dbReference>
<dbReference type="CDD" id="cd06193">
    <property type="entry name" value="siderophore_interacting"/>
    <property type="match status" value="1"/>
</dbReference>
<dbReference type="InterPro" id="IPR017927">
    <property type="entry name" value="FAD-bd_FR_type"/>
</dbReference>
<dbReference type="Gene3D" id="3.40.50.80">
    <property type="entry name" value="Nucleotide-binding domain of ferredoxin-NADP reductase (FNR) module"/>
    <property type="match status" value="1"/>
</dbReference>
<accession>A0A1H4M1V6</accession>
<dbReference type="InterPro" id="IPR017938">
    <property type="entry name" value="Riboflavin_synthase-like_b-brl"/>
</dbReference>
<reference evidence="4" key="1">
    <citation type="submission" date="2016-10" db="EMBL/GenBank/DDBJ databases">
        <authorList>
            <person name="Varghese N."/>
            <person name="Submissions S."/>
        </authorList>
    </citation>
    <scope>NUCLEOTIDE SEQUENCE [LARGE SCALE GENOMIC DNA]</scope>
    <source>
        <strain evidence="4">ES.061</strain>
    </source>
</reference>
<dbReference type="InterPro" id="IPR007037">
    <property type="entry name" value="SIP_rossman_dom"/>
</dbReference>
<protein>
    <submittedName>
        <fullName evidence="3">NADPH-dependent ferric siderophore reductase, contains FAD-binding and SIP domains</fullName>
    </submittedName>
</protein>
<dbReference type="Proteomes" id="UP000199064">
    <property type="component" value="Unassembled WGS sequence"/>
</dbReference>
<dbReference type="PROSITE" id="PS51384">
    <property type="entry name" value="FAD_FR"/>
    <property type="match status" value="1"/>
</dbReference>
<dbReference type="PANTHER" id="PTHR30157:SF0">
    <property type="entry name" value="NADPH-DEPENDENT FERRIC-CHELATE REDUCTASE"/>
    <property type="match status" value="1"/>
</dbReference>
<name>A0A1H4M1V6_9HYPH</name>
<evidence type="ECO:0000256" key="1">
    <source>
        <dbReference type="ARBA" id="ARBA00035644"/>
    </source>
</evidence>
<keyword evidence="4" id="KW-1185">Reference proteome</keyword>
<dbReference type="InterPro" id="IPR013113">
    <property type="entry name" value="SIP_FAD-bd"/>
</dbReference>
<proteinExistence type="inferred from homology"/>
<dbReference type="Pfam" id="PF04954">
    <property type="entry name" value="SIP"/>
    <property type="match status" value="1"/>
</dbReference>
<comment type="similarity">
    <text evidence="1">Belongs to the SIP oxidoreductase family.</text>
</comment>
<dbReference type="RefSeq" id="WP_090329384.1">
    <property type="nucleotide sequence ID" value="NZ_FNSL01000001.1"/>
</dbReference>
<sequence>MTTHGSFRAQLRLPFNPEKQLLEAFAAGDVGAVVEETTTGWQLQHSLGRIALKPQSSSMDILLDAEDRTSLAYLQLGITHRLQSLDKNLDLDWQSDNTPGMLLPYFREMRVVSAENLTPFMKRVRLAGENLARFARGGLHMRLLFPPAGTANPSWPCIGKNGEAIWPDDENRPVARVYTIRAIDVDRGHVDVDMVLHEGDAYPGAGWAAQAKPGDIVGMTGPGGGEAPEAHRLVLLGDETALPAIARILEGLSSQTKAIVRVEIANQSETQPLATRAELDLEWLVRDDRAAGSTTLLEEAAKALPIKGDDPDLFVWAGCEFSAFKAIRGHLRKSLRLPNAQHLVVSYWRRGVAGVH</sequence>
<feature type="domain" description="FAD-binding FR-type" evidence="2">
    <location>
        <begin position="104"/>
        <end position="229"/>
    </location>
</feature>
<organism evidence="3 4">
    <name type="scientific">Nitratireductor aquibiodomus</name>
    <dbReference type="NCBI Taxonomy" id="204799"/>
    <lineage>
        <taxon>Bacteria</taxon>
        <taxon>Pseudomonadati</taxon>
        <taxon>Pseudomonadota</taxon>
        <taxon>Alphaproteobacteria</taxon>
        <taxon>Hyphomicrobiales</taxon>
        <taxon>Phyllobacteriaceae</taxon>
        <taxon>Nitratireductor</taxon>
    </lineage>
</organism>